<dbReference type="GeneID" id="77932104"/>
<gene>
    <name evidence="1" type="primary">39</name>
    <name evidence="1" type="ORF">PBI_SEAHORSE_39</name>
</gene>
<evidence type="ECO:0000313" key="1">
    <source>
        <dbReference type="EMBL" id="AYR01539.1"/>
    </source>
</evidence>
<dbReference type="KEGG" id="vg:77932104"/>
<proteinExistence type="predicted"/>
<dbReference type="RefSeq" id="YP_010656225.1">
    <property type="nucleotide sequence ID" value="NC_070836.1"/>
</dbReference>
<keyword evidence="2" id="KW-1185">Reference proteome</keyword>
<sequence length="149" mass="17225">MSFRQVAELLRAKTARHASLRVGRREVTLSTMPSFTLDGVTYEFLTPPKPERLHLIQSWEYPGWPRVEAAVPLVDGGTVHVYGEASRWSPEQVYVRWADDDGHFHQAWLPKAAVRRLTASEWDIIRFHACPENLRHIQWGKRLPGFLPD</sequence>
<accession>A0A3G3M4X2</accession>
<reference evidence="1 2" key="1">
    <citation type="submission" date="2018-09" db="EMBL/GenBank/DDBJ databases">
        <authorList>
            <person name="Rimple P.A."/>
            <person name="Stoner T.H."/>
            <person name="Garlena R.A."/>
            <person name="Russell D.A."/>
            <person name="Pope W.H."/>
            <person name="Jacobs-Sera D."/>
            <person name="Hatfull G.F."/>
        </authorList>
    </citation>
    <scope>NUCLEOTIDE SEQUENCE [LARGE SCALE GENOMIC DNA]</scope>
</reference>
<name>A0A3G3M4X2_9CAUD</name>
<evidence type="ECO:0000313" key="2">
    <source>
        <dbReference type="Proteomes" id="UP000272407"/>
    </source>
</evidence>
<dbReference type="EMBL" id="MH910041">
    <property type="protein sequence ID" value="AYR01539.1"/>
    <property type="molecule type" value="Genomic_DNA"/>
</dbReference>
<protein>
    <submittedName>
        <fullName evidence="1">Uncharacterized protein</fullName>
    </submittedName>
</protein>
<dbReference type="Proteomes" id="UP000272407">
    <property type="component" value="Segment"/>
</dbReference>
<organism evidence="1 2">
    <name type="scientific">Arthrobacter phage Seahorse</name>
    <dbReference type="NCBI Taxonomy" id="2419611"/>
    <lineage>
        <taxon>Viruses</taxon>
        <taxon>Duplodnaviria</taxon>
        <taxon>Heunggongvirae</taxon>
        <taxon>Uroviricota</taxon>
        <taxon>Caudoviricetes</taxon>
        <taxon>Seamegvirus</taxon>
        <taxon>Seamegvirus seahorse</taxon>
    </lineage>
</organism>